<evidence type="ECO:0000259" key="18">
    <source>
        <dbReference type="PROSITE" id="PS50887"/>
    </source>
</evidence>
<protein>
    <recommendedName>
        <fullName evidence="14 15">Cyclic-di-AMP phosphodiesterase</fullName>
        <ecNumber evidence="15">3.1.4.-</ecNumber>
    </recommendedName>
</protein>
<evidence type="ECO:0000256" key="11">
    <source>
        <dbReference type="ARBA" id="ARBA00023211"/>
    </source>
</evidence>
<dbReference type="InterPro" id="IPR049553">
    <property type="entry name" value="GdpP-like_PAS"/>
</dbReference>
<dbReference type="PIRSF" id="PIRSF026583">
    <property type="entry name" value="YybT"/>
    <property type="match status" value="1"/>
</dbReference>
<feature type="transmembrane region" description="Helical" evidence="17">
    <location>
        <begin position="43"/>
        <end position="61"/>
    </location>
</feature>
<comment type="similarity">
    <text evidence="13 15">Belongs to the GdpP/PdeA phosphodiesterase family.</text>
</comment>
<proteinExistence type="inferred from homology"/>
<dbReference type="Pfam" id="PF01368">
    <property type="entry name" value="DHH"/>
    <property type="match status" value="1"/>
</dbReference>
<name>A0A8D4BLI0_PRIMW</name>
<comment type="catalytic activity">
    <reaction evidence="12">
        <text>3',3'-c-di-AMP + H2O = 5'-O-phosphonoadenylyl-(3'-&gt;5')-adenosine + H(+)</text>
        <dbReference type="Rhea" id="RHEA:54420"/>
        <dbReference type="ChEBI" id="CHEBI:15377"/>
        <dbReference type="ChEBI" id="CHEBI:15378"/>
        <dbReference type="ChEBI" id="CHEBI:71500"/>
        <dbReference type="ChEBI" id="CHEBI:138171"/>
        <dbReference type="EC" id="3.1.4.59"/>
    </reaction>
</comment>
<dbReference type="Proteomes" id="UP000001283">
    <property type="component" value="Chromosome"/>
</dbReference>
<dbReference type="InterPro" id="IPR001667">
    <property type="entry name" value="DDH_dom"/>
</dbReference>
<evidence type="ECO:0000256" key="14">
    <source>
        <dbReference type="ARBA" id="ARBA00066839"/>
    </source>
</evidence>
<keyword evidence="11 16" id="KW-0464">Manganese</keyword>
<dbReference type="EC" id="3.1.4.-" evidence="15"/>
<dbReference type="AlphaFoldDB" id="A0A8D4BLI0"/>
<keyword evidence="9" id="KW-0408">Iron</keyword>
<accession>A0A8D4BLI0</accession>
<keyword evidence="3 15" id="KW-1003">Cell membrane</keyword>
<evidence type="ECO:0000256" key="13">
    <source>
        <dbReference type="ARBA" id="ARBA00061474"/>
    </source>
</evidence>
<evidence type="ECO:0000256" key="1">
    <source>
        <dbReference type="ARBA" id="ARBA00001970"/>
    </source>
</evidence>
<dbReference type="FunFam" id="3.10.310.30:FF:000002">
    <property type="entry name" value="Cyclic-di-AMP phosphodiesterase"/>
    <property type="match status" value="1"/>
</dbReference>
<feature type="binding site" evidence="16">
    <location>
        <position position="359"/>
    </location>
    <ligand>
        <name>Mn(2+)</name>
        <dbReference type="ChEBI" id="CHEBI:29035"/>
        <label>1</label>
    </ligand>
</feature>
<dbReference type="Pfam" id="PF21370">
    <property type="entry name" value="PAS_GdpP"/>
    <property type="match status" value="1"/>
</dbReference>
<evidence type="ECO:0000256" key="8">
    <source>
        <dbReference type="ARBA" id="ARBA00022989"/>
    </source>
</evidence>
<feature type="binding site" evidence="16">
    <location>
        <position position="355"/>
    </location>
    <ligand>
        <name>Mn(2+)</name>
        <dbReference type="ChEBI" id="CHEBI:29035"/>
        <label>1</label>
    </ligand>
</feature>
<evidence type="ECO:0000256" key="4">
    <source>
        <dbReference type="ARBA" id="ARBA00022617"/>
    </source>
</evidence>
<evidence type="ECO:0000256" key="12">
    <source>
        <dbReference type="ARBA" id="ARBA00051753"/>
    </source>
</evidence>
<dbReference type="InterPro" id="IPR014528">
    <property type="entry name" value="GdpP/PdeA"/>
</dbReference>
<evidence type="ECO:0000256" key="2">
    <source>
        <dbReference type="ARBA" id="ARBA00004651"/>
    </source>
</evidence>
<feature type="binding site" evidence="16">
    <location>
        <position position="454"/>
    </location>
    <ligand>
        <name>Mn(2+)</name>
        <dbReference type="ChEBI" id="CHEBI:29035"/>
        <label>2</label>
    </ligand>
</feature>
<feature type="binding site" evidence="16">
    <location>
        <position position="509"/>
    </location>
    <ligand>
        <name>Mn(2+)</name>
        <dbReference type="ChEBI" id="CHEBI:29035"/>
        <label>2</label>
    </ligand>
</feature>
<dbReference type="SUPFAM" id="SSF64182">
    <property type="entry name" value="DHH phosphoesterases"/>
    <property type="match status" value="1"/>
</dbReference>
<dbReference type="KEGG" id="bmh:BMWSH_0020"/>
<comment type="subcellular location">
    <subcellularLocation>
        <location evidence="2">Cell membrane</location>
        <topology evidence="2">Multi-pass membrane protein</topology>
    </subcellularLocation>
</comment>
<feature type="binding site" evidence="16">
    <location>
        <position position="361"/>
    </location>
    <ligand>
        <name>Mn(2+)</name>
        <dbReference type="ChEBI" id="CHEBI:29035"/>
        <label>2</label>
    </ligand>
</feature>
<dbReference type="Gene3D" id="3.30.450.20">
    <property type="entry name" value="PAS domain"/>
    <property type="match status" value="1"/>
</dbReference>
<evidence type="ECO:0000256" key="16">
    <source>
        <dbReference type="PIRSR" id="PIRSR026583-50"/>
    </source>
</evidence>
<evidence type="ECO:0000256" key="3">
    <source>
        <dbReference type="ARBA" id="ARBA00022475"/>
    </source>
</evidence>
<comment type="cofactor">
    <cofactor evidence="1">
        <name>heme b</name>
        <dbReference type="ChEBI" id="CHEBI:60344"/>
    </cofactor>
</comment>
<dbReference type="InterPro" id="IPR000160">
    <property type="entry name" value="GGDEF_dom"/>
</dbReference>
<dbReference type="Pfam" id="PF24898">
    <property type="entry name" value="GGDEF_GdpP"/>
    <property type="match status" value="1"/>
</dbReference>
<evidence type="ECO:0000256" key="5">
    <source>
        <dbReference type="ARBA" id="ARBA00022692"/>
    </source>
</evidence>
<evidence type="ECO:0000256" key="7">
    <source>
        <dbReference type="ARBA" id="ARBA00022801"/>
    </source>
</evidence>
<evidence type="ECO:0000313" key="20">
    <source>
        <dbReference type="Proteomes" id="UP000001283"/>
    </source>
</evidence>
<dbReference type="InterPro" id="IPR038763">
    <property type="entry name" value="DHH_sf"/>
</dbReference>
<dbReference type="SMART" id="SM00267">
    <property type="entry name" value="GGDEF"/>
    <property type="match status" value="1"/>
</dbReference>
<dbReference type="PROSITE" id="PS50887">
    <property type="entry name" value="GGDEF"/>
    <property type="match status" value="1"/>
</dbReference>
<reference evidence="19 20" key="1">
    <citation type="journal article" date="2011" name="J. Bacteriol.">
        <title>Complete genome sequence of the industrial strain Bacillus megaterium WSH-002.</title>
        <authorList>
            <person name="Liu L."/>
            <person name="Li Y."/>
            <person name="Zhang J."/>
            <person name="Zou W."/>
            <person name="Zhou Z."/>
            <person name="Liu J."/>
            <person name="Li X."/>
            <person name="Wang L."/>
            <person name="Chen J."/>
        </authorList>
    </citation>
    <scope>NUCLEOTIDE SEQUENCE [LARGE SCALE GENOMIC DNA]</scope>
    <source>
        <strain evidence="19 20">WSH-002</strain>
    </source>
</reference>
<dbReference type="GO" id="GO:0003676">
    <property type="term" value="F:nucleic acid binding"/>
    <property type="evidence" value="ECO:0007669"/>
    <property type="project" value="UniProtKB-UniRule"/>
</dbReference>
<evidence type="ECO:0000256" key="10">
    <source>
        <dbReference type="ARBA" id="ARBA00023136"/>
    </source>
</evidence>
<gene>
    <name evidence="19" type="primary">yybT</name>
    <name evidence="19" type="ORF">BMWSH_0020</name>
</gene>
<evidence type="ECO:0000256" key="17">
    <source>
        <dbReference type="SAM" id="Phobius"/>
    </source>
</evidence>
<dbReference type="InterPro" id="IPR003156">
    <property type="entry name" value="DHHA1_dom"/>
</dbReference>
<dbReference type="Gene3D" id="3.90.1640.10">
    <property type="entry name" value="inorganic pyrophosphatase (n-terminal core)"/>
    <property type="match status" value="1"/>
</dbReference>
<feature type="transmembrane region" description="Helical" evidence="17">
    <location>
        <begin position="20"/>
        <end position="37"/>
    </location>
</feature>
<dbReference type="PANTHER" id="PTHR47618">
    <property type="entry name" value="BIFUNCTIONAL OLIGORIBONUCLEASE AND PAP PHOSPHATASE NRNA"/>
    <property type="match status" value="1"/>
</dbReference>
<evidence type="ECO:0000313" key="19">
    <source>
        <dbReference type="EMBL" id="AEN86904.1"/>
    </source>
</evidence>
<dbReference type="FunFam" id="3.90.1640.10:FF:000002">
    <property type="entry name" value="Cyclic-di-AMP phosphodiesterase"/>
    <property type="match status" value="1"/>
</dbReference>
<evidence type="ECO:0000256" key="15">
    <source>
        <dbReference type="PIRNR" id="PIRNR026583"/>
    </source>
</evidence>
<comment type="function">
    <text evidence="15">Has phosphodiesterase (PDE) activity against cyclic-di-AMP (c-di-AMP).</text>
</comment>
<dbReference type="GO" id="GO:0106409">
    <property type="term" value="F:cyclic-di-AMP phosphodiesterase activity"/>
    <property type="evidence" value="ECO:0007669"/>
    <property type="project" value="UniProtKB-EC"/>
</dbReference>
<keyword evidence="6 16" id="KW-0479">Metal-binding</keyword>
<organism evidence="19 20">
    <name type="scientific">Priestia megaterium (strain WSH-002)</name>
    <name type="common">Bacillus megaterium</name>
    <dbReference type="NCBI Taxonomy" id="1006007"/>
    <lineage>
        <taxon>Bacteria</taxon>
        <taxon>Bacillati</taxon>
        <taxon>Bacillota</taxon>
        <taxon>Bacilli</taxon>
        <taxon>Bacillales</taxon>
        <taxon>Bacillaceae</taxon>
        <taxon>Priestia</taxon>
    </lineage>
</organism>
<dbReference type="PANTHER" id="PTHR47618:SF2">
    <property type="entry name" value="CYCLIC-DI-AMP PHOSPHODIESTERASE GDPP"/>
    <property type="match status" value="1"/>
</dbReference>
<dbReference type="InterPro" id="IPR051319">
    <property type="entry name" value="Oligoribo/pAp-PDE_c-di-AMP_PDE"/>
</dbReference>
<feature type="binding site" evidence="16">
    <location>
        <position position="430"/>
    </location>
    <ligand>
        <name>Mn(2+)</name>
        <dbReference type="ChEBI" id="CHEBI:29035"/>
        <label>2</label>
    </ligand>
</feature>
<dbReference type="GO" id="GO:0005886">
    <property type="term" value="C:plasma membrane"/>
    <property type="evidence" value="ECO:0007669"/>
    <property type="project" value="UniProtKB-SubCell"/>
</dbReference>
<evidence type="ECO:0000256" key="6">
    <source>
        <dbReference type="ARBA" id="ARBA00022723"/>
    </source>
</evidence>
<feature type="domain" description="GGDEF" evidence="18">
    <location>
        <begin position="183"/>
        <end position="311"/>
    </location>
</feature>
<dbReference type="GO" id="GO:0016787">
    <property type="term" value="F:hydrolase activity"/>
    <property type="evidence" value="ECO:0007669"/>
    <property type="project" value="UniProtKB-UniRule"/>
</dbReference>
<dbReference type="Pfam" id="PF02272">
    <property type="entry name" value="DHHA1"/>
    <property type="match status" value="1"/>
</dbReference>
<dbReference type="Gene3D" id="3.10.310.30">
    <property type="match status" value="1"/>
</dbReference>
<dbReference type="EMBL" id="CP003017">
    <property type="protein sequence ID" value="AEN86904.1"/>
    <property type="molecule type" value="Genomic_DNA"/>
</dbReference>
<feature type="binding site" evidence="16">
    <location>
        <position position="430"/>
    </location>
    <ligand>
        <name>Mn(2+)</name>
        <dbReference type="ChEBI" id="CHEBI:29035"/>
        <label>1</label>
    </ligand>
</feature>
<keyword evidence="4" id="KW-0349">Heme</keyword>
<keyword evidence="10 15" id="KW-0472">Membrane</keyword>
<evidence type="ECO:0000256" key="9">
    <source>
        <dbReference type="ARBA" id="ARBA00023004"/>
    </source>
</evidence>
<keyword evidence="7 15" id="KW-0378">Hydrolase</keyword>
<dbReference type="GO" id="GO:0046872">
    <property type="term" value="F:metal ion binding"/>
    <property type="evidence" value="ECO:0007669"/>
    <property type="project" value="UniProtKB-KW"/>
</dbReference>
<keyword evidence="8 17" id="KW-1133">Transmembrane helix</keyword>
<comment type="cofactor">
    <cofactor evidence="16">
        <name>Mn(2+)</name>
        <dbReference type="ChEBI" id="CHEBI:29035"/>
    </cofactor>
    <text evidence="16">For phosphodiesterase activity, probably binds 2 Mn(2+) per subunit.</text>
</comment>
<sequence length="667" mass="75282">MELKKVGAEMDACLYKKNVIRYPFYSLYSIALILVGIVTYHNWIIGMIGFILLLACLFLYMRMERMLSDEFETYISMLSHRLKKVGEEALMEMPIGIMLFNDEYQIEWTNPFLASCLGEDTLVGRSLYDVAESIIPLIKQEVETEVVTLHDRKFKVVIKRDERLLYFFDITEQIEIEKLYEEERTSLGIIFLDNYDELTQGMDDQVKSNLNSQVTSMLNSWAQEYGIFIKRTSSEKFIAIMNEQILIHLERSKFSILDQVREETSKQNIPLTLSIGIGAGAADLPELGALAQSSLDLALGRGGDQVAIKQPNGKVKFFGGKTNPMEKRTRVRARVISHALKELITESGKVIIMGHKYPDMDAVGAAIGILKVAQVNQKDGFIVLDPDHIDTGVQRMLEEIKKKEGLWERFITPEEALNLVSDDTLLVVVDTHKPSLVIEERLLNRIENVVVIDHHRRGEDFIEDPLLVYMEPYASSTAELVTELLEYQPKRFKIDMLEATALLAGIIVDTKSFTLRTGSRTFDAASFLRSQGADTVLVQKFLKEDITQYVQRARFIEHAEIYTAGIAISRAEPNKMYDQVLIAQAADTLLSISGVVASFVISKRRDNLIGISARSLGDINVQVIMESLQGGGHLTNAATQLQDISLDEAEERLKQAIDEYLDGGKKS</sequence>
<keyword evidence="5 17" id="KW-0812">Transmembrane</keyword>